<dbReference type="PANTHER" id="PTHR12794:SF0">
    <property type="entry name" value="GEM-ASSOCIATED PROTEIN 2"/>
    <property type="match status" value="1"/>
</dbReference>
<dbReference type="GO" id="GO:0032797">
    <property type="term" value="C:SMN complex"/>
    <property type="evidence" value="ECO:0007669"/>
    <property type="project" value="TreeGrafter"/>
</dbReference>
<organism evidence="3 4">
    <name type="scientific">Allacma fusca</name>
    <dbReference type="NCBI Taxonomy" id="39272"/>
    <lineage>
        <taxon>Eukaryota</taxon>
        <taxon>Metazoa</taxon>
        <taxon>Ecdysozoa</taxon>
        <taxon>Arthropoda</taxon>
        <taxon>Hexapoda</taxon>
        <taxon>Collembola</taxon>
        <taxon>Symphypleona</taxon>
        <taxon>Sminthuridae</taxon>
        <taxon>Allacma</taxon>
    </lineage>
</organism>
<keyword evidence="4" id="KW-1185">Reference proteome</keyword>
<proteinExistence type="inferred from homology"/>
<protein>
    <recommendedName>
        <fullName evidence="5">Gem-associated protein 2</fullName>
    </recommendedName>
</protein>
<evidence type="ECO:0000313" key="3">
    <source>
        <dbReference type="EMBL" id="CAG7731989.1"/>
    </source>
</evidence>
<dbReference type="Proteomes" id="UP000708208">
    <property type="component" value="Unassembled WGS sequence"/>
</dbReference>
<dbReference type="OrthoDB" id="428895at2759"/>
<dbReference type="GO" id="GO:0005634">
    <property type="term" value="C:nucleus"/>
    <property type="evidence" value="ECO:0007669"/>
    <property type="project" value="TreeGrafter"/>
</dbReference>
<dbReference type="InterPro" id="IPR035426">
    <property type="entry name" value="Gemin2/Brr1"/>
</dbReference>
<dbReference type="GO" id="GO:0000387">
    <property type="term" value="P:spliceosomal snRNP assembly"/>
    <property type="evidence" value="ECO:0007669"/>
    <property type="project" value="InterPro"/>
</dbReference>
<evidence type="ECO:0008006" key="5">
    <source>
        <dbReference type="Google" id="ProtNLM"/>
    </source>
</evidence>
<dbReference type="PANTHER" id="PTHR12794">
    <property type="entry name" value="GEMIN2"/>
    <property type="match status" value="1"/>
</dbReference>
<evidence type="ECO:0000256" key="2">
    <source>
        <dbReference type="SAM" id="MobiDB-lite"/>
    </source>
</evidence>
<comment type="caution">
    <text evidence="3">The sequence shown here is derived from an EMBL/GenBank/DDBJ whole genome shotgun (WGS) entry which is preliminary data.</text>
</comment>
<reference evidence="3" key="1">
    <citation type="submission" date="2021-06" db="EMBL/GenBank/DDBJ databases">
        <authorList>
            <person name="Hodson N. C."/>
            <person name="Mongue J. A."/>
            <person name="Jaron S. K."/>
        </authorList>
    </citation>
    <scope>NUCLEOTIDE SEQUENCE</scope>
</reference>
<dbReference type="EMBL" id="CAJVCH010222641">
    <property type="protein sequence ID" value="CAG7731989.1"/>
    <property type="molecule type" value="Genomic_DNA"/>
</dbReference>
<evidence type="ECO:0000256" key="1">
    <source>
        <dbReference type="ARBA" id="ARBA00025758"/>
    </source>
</evidence>
<feature type="region of interest" description="Disordered" evidence="2">
    <location>
        <begin position="335"/>
        <end position="356"/>
    </location>
</feature>
<sequence length="564" mass="62939">MLASDSDTESAEWDSDSEGSDAGPLKQAWGSKDLKNKAKLKFDFVSNLPQDGEEFLQAVLLERKQTPSCVAADKVVIEEIKKRRSTGVGKKAEDQSGPSKDQQPVRGEGEVVEPVLSTGTDGLASQMDKLQLEESSNVEDAVVEGKTDDNQDSQEIMRFLPTPKWRANRTNQFNYIRIKMDLMRDMILQGKVYLVPSFSSFERDRIYWLRYCFGTLDAAKMIEMKRARKIRAKELYDAKKKFDVGSKETPDDSQDSDVEIVCAEEVKKLSDKGDEKSTDDDLMKISGGSMDELVVIPSCSESSSDIRVPSDVKKSDEIMDQPAAEIALQTSIPVTGNAGTASCESAEREPSQTESIAAAPEPDTNFTAVEVEDSKIKEEILDVAKESVKTISDSVSSTPAAVVDEEFVDPMIEHRKLNGQQPTTNLLLSMPQRLTEYLLTLHLDWLKEFGLINRKQGSWLFAIMTALQVPFEPDVVSDLRQVALQCVRLRDIAKGCILQSGIPLDEKSNKEKLEEPTYRVINSEDNFGLEDVISSCNLFISIVVDYFVQKDLNKYLTVEGKDEF</sequence>
<gene>
    <name evidence="3" type="ORF">AFUS01_LOCUS20536</name>
</gene>
<dbReference type="AlphaFoldDB" id="A0A8J2P5P6"/>
<dbReference type="Pfam" id="PF04938">
    <property type="entry name" value="SIP1"/>
    <property type="match status" value="1"/>
</dbReference>
<feature type="compositionally biased region" description="Acidic residues" evidence="2">
    <location>
        <begin position="1"/>
        <end position="19"/>
    </location>
</feature>
<evidence type="ECO:0000313" key="4">
    <source>
        <dbReference type="Proteomes" id="UP000708208"/>
    </source>
</evidence>
<feature type="region of interest" description="Disordered" evidence="2">
    <location>
        <begin position="1"/>
        <end position="30"/>
    </location>
</feature>
<comment type="similarity">
    <text evidence="1">Belongs to the gemin-2 family.</text>
</comment>
<name>A0A8J2P5P6_9HEXA</name>
<feature type="region of interest" description="Disordered" evidence="2">
    <location>
        <begin position="82"/>
        <end position="111"/>
    </location>
</feature>
<accession>A0A8J2P5P6</accession>